<dbReference type="RefSeq" id="WP_386415384.1">
    <property type="nucleotide sequence ID" value="NZ_JBHSZO010000022.1"/>
</dbReference>
<gene>
    <name evidence="4" type="ORF">ACFQLX_15455</name>
</gene>
<reference evidence="5" key="1">
    <citation type="journal article" date="2019" name="Int. J. Syst. Evol. Microbiol.">
        <title>The Global Catalogue of Microorganisms (GCM) 10K type strain sequencing project: providing services to taxonomists for standard genome sequencing and annotation.</title>
        <authorList>
            <consortium name="The Broad Institute Genomics Platform"/>
            <consortium name="The Broad Institute Genome Sequencing Center for Infectious Disease"/>
            <person name="Wu L."/>
            <person name="Ma J."/>
        </authorList>
    </citation>
    <scope>NUCLEOTIDE SEQUENCE [LARGE SCALE GENOMIC DNA]</scope>
    <source>
        <strain evidence="5">CGMCC 1.13681</strain>
    </source>
</reference>
<name>A0ABW2GJ36_9ACTN</name>
<accession>A0ABW2GJ36</accession>
<evidence type="ECO:0000313" key="5">
    <source>
        <dbReference type="Proteomes" id="UP001596413"/>
    </source>
</evidence>
<evidence type="ECO:0000256" key="3">
    <source>
        <dbReference type="SAM" id="Phobius"/>
    </source>
</evidence>
<keyword evidence="5" id="KW-1185">Reference proteome</keyword>
<comment type="caution">
    <text evidence="4">The sequence shown here is derived from an EMBL/GenBank/DDBJ whole genome shotgun (WGS) entry which is preliminary data.</text>
</comment>
<feature type="coiled-coil region" evidence="1">
    <location>
        <begin position="108"/>
        <end position="142"/>
    </location>
</feature>
<evidence type="ECO:0000256" key="1">
    <source>
        <dbReference type="SAM" id="Coils"/>
    </source>
</evidence>
<keyword evidence="3" id="KW-1133">Transmembrane helix</keyword>
<feature type="compositionally biased region" description="Low complexity" evidence="2">
    <location>
        <begin position="257"/>
        <end position="270"/>
    </location>
</feature>
<dbReference type="Proteomes" id="UP001596413">
    <property type="component" value="Unassembled WGS sequence"/>
</dbReference>
<evidence type="ECO:0000256" key="2">
    <source>
        <dbReference type="SAM" id="MobiDB-lite"/>
    </source>
</evidence>
<evidence type="ECO:0000313" key="4">
    <source>
        <dbReference type="EMBL" id="MFC7219558.1"/>
    </source>
</evidence>
<feature type="transmembrane region" description="Helical" evidence="3">
    <location>
        <begin position="41"/>
        <end position="64"/>
    </location>
</feature>
<proteinExistence type="predicted"/>
<organism evidence="4 5">
    <name type="scientific">Streptomyces polyrhachis</name>
    <dbReference type="NCBI Taxonomy" id="1282885"/>
    <lineage>
        <taxon>Bacteria</taxon>
        <taxon>Bacillati</taxon>
        <taxon>Actinomycetota</taxon>
        <taxon>Actinomycetes</taxon>
        <taxon>Kitasatosporales</taxon>
        <taxon>Streptomycetaceae</taxon>
        <taxon>Streptomyces</taxon>
    </lineage>
</organism>
<keyword evidence="3" id="KW-0812">Transmembrane</keyword>
<evidence type="ECO:0008006" key="6">
    <source>
        <dbReference type="Google" id="ProtNLM"/>
    </source>
</evidence>
<feature type="compositionally biased region" description="Basic and acidic residues" evidence="2">
    <location>
        <begin position="197"/>
        <end position="206"/>
    </location>
</feature>
<sequence>MSRGRHRFSSPAHRLLAPSLLAICAFSCAAAALFVRDGEAAVLRALVVVAAVAAVAGASLLRVLDRVASLKLKEAVGARIREELEHEEAVARLEAEQEAELTESRDIRKAVEQRLRTATAELERMRSEHAALLRRYATAETERAGVLESRRLLELETRKQPIALPAASADRFPTGAPTPAAYLRASVALSSLAGRAAEGERGRAGEDFDYFGSGRAHGPAQSAPHLPAAQGGRPLPGTPWSTPNPPAPGTLVPPARPEGAGPADGDPPVVSAAVQRRPQGAISRVIDLAVS</sequence>
<keyword evidence="1" id="KW-0175">Coiled coil</keyword>
<dbReference type="EMBL" id="JBHSZO010000022">
    <property type="protein sequence ID" value="MFC7219558.1"/>
    <property type="molecule type" value="Genomic_DNA"/>
</dbReference>
<feature type="region of interest" description="Disordered" evidence="2">
    <location>
        <begin position="196"/>
        <end position="291"/>
    </location>
</feature>
<keyword evidence="3" id="KW-0472">Membrane</keyword>
<protein>
    <recommendedName>
        <fullName evidence="6">Secreted protein</fullName>
    </recommendedName>
</protein>